<dbReference type="Pfam" id="PF07715">
    <property type="entry name" value="Plug"/>
    <property type="match status" value="1"/>
</dbReference>
<dbReference type="InterPro" id="IPR012910">
    <property type="entry name" value="Plug_dom"/>
</dbReference>
<dbReference type="AlphaFoldDB" id="A0A502F1M9"/>
<dbReference type="PANTHER" id="PTHR40980">
    <property type="entry name" value="PLUG DOMAIN-CONTAINING PROTEIN"/>
    <property type="match status" value="1"/>
</dbReference>
<dbReference type="Gene3D" id="2.60.40.1120">
    <property type="entry name" value="Carboxypeptidase-like, regulatory domain"/>
    <property type="match status" value="1"/>
</dbReference>
<dbReference type="Gene3D" id="2.40.170.20">
    <property type="entry name" value="TonB-dependent receptor, beta-barrel domain"/>
    <property type="match status" value="1"/>
</dbReference>
<accession>A0A502F1M9</accession>
<comment type="subcellular location">
    <subcellularLocation>
        <location evidence="1">Cell outer membrane</location>
    </subcellularLocation>
</comment>
<keyword evidence="2" id="KW-0472">Membrane</keyword>
<dbReference type="Pfam" id="PF13715">
    <property type="entry name" value="CarbopepD_reg_2"/>
    <property type="match status" value="1"/>
</dbReference>
<gene>
    <name evidence="7" type="ORF">EAH81_06145</name>
</gene>
<evidence type="ECO:0000313" key="8">
    <source>
        <dbReference type="Proteomes" id="UP000319700"/>
    </source>
</evidence>
<sequence>MKLKIILVLSFFVIKIFNVTAQNNSVTLSGLIKDKTSKAPLPYVNIVLKSAKDQKFLFGTVTAEDGRFNLAAVPSGNYLLEITATGYKLKLQKVFVGTLSDFLDLNTIDLEEDINALSEVVVTSKTSEISAKMDKKVFSVAENITQSGGSVLQSMQNLPGVTINDGKVQLRGNDKVMVLIDGKQTALTGFGNQSGLDNIPASAIEKIEIINNPSAKFDANGNAGIINIIYKKNKQEGLNGKVGISSGYGALWERKANLPAIRPQYQMTPKMNPSLSLNYRKNKINAYLQADYLYTETLNKNEFVTRTYEDGTIINQQTVRNRDTHFTTLKSGIDWNYNEHNTFAFSGLFGSEKIIDNGDEPFFNQDYSERLRLWRFLEDELKTTVMASASYEHKFKEAGHKLNAGINYTYHREDEKYFFTNILPTYTRQDSFKLLSDEKVIDINLDYVQPLKYGRFETGFKFRNREIPTNMQFFAGQNSPIDANAGGWANYKEIIPALYSNYIYETNKIEAELGLRYEYVKLQYDVNPDHPTYKSNDYHYTEPFPSIRFGYKINDKDKITAFYNRRVDRPSEVDIRIFPKYDDAEIIKVGNPALRPQFTSAFEIGYKKNLEKGYFTASLYYRVINGTITRIATTVPGSTLIYNVFQNADESSSFGVEAVYSKEITSWYSFNINGNLYKNTIDAFTVTNLYPVPSTYYGESQEMVSGNAKWNNTLQFDKTLKGQLSVIYLAPDIIPQGKVGSRFSVDLGLKKTVQKGKGEVFLNATDIFNTLVLQKNIKGQDFSYISKDYYETQVVRFGYSYKF</sequence>
<keyword evidence="7" id="KW-0675">Receptor</keyword>
<dbReference type="Gene3D" id="2.170.130.10">
    <property type="entry name" value="TonB-dependent receptor, plug domain"/>
    <property type="match status" value="1"/>
</dbReference>
<feature type="domain" description="Outer membrane protein beta-barrel" evidence="6">
    <location>
        <begin position="393"/>
        <end position="801"/>
    </location>
</feature>
<dbReference type="PANTHER" id="PTHR40980:SF4">
    <property type="entry name" value="TONB-DEPENDENT RECEPTOR-LIKE BETA-BARREL DOMAIN-CONTAINING PROTEIN"/>
    <property type="match status" value="1"/>
</dbReference>
<dbReference type="InterPro" id="IPR037066">
    <property type="entry name" value="Plug_dom_sf"/>
</dbReference>
<dbReference type="GO" id="GO:0009279">
    <property type="term" value="C:cell outer membrane"/>
    <property type="evidence" value="ECO:0007669"/>
    <property type="project" value="UniProtKB-SubCell"/>
</dbReference>
<evidence type="ECO:0000256" key="3">
    <source>
        <dbReference type="ARBA" id="ARBA00023237"/>
    </source>
</evidence>
<dbReference type="OrthoDB" id="8764943at2"/>
<name>A0A502F1M9_9FLAO</name>
<dbReference type="Pfam" id="PF14905">
    <property type="entry name" value="OMP_b-brl_3"/>
    <property type="match status" value="1"/>
</dbReference>
<dbReference type="SUPFAM" id="SSF49464">
    <property type="entry name" value="Carboxypeptidase regulatory domain-like"/>
    <property type="match status" value="1"/>
</dbReference>
<proteinExistence type="predicted"/>
<keyword evidence="8" id="KW-1185">Reference proteome</keyword>
<feature type="domain" description="TonB-dependent receptor plug" evidence="5">
    <location>
        <begin position="145"/>
        <end position="224"/>
    </location>
</feature>
<organism evidence="7 8">
    <name type="scientific">Flavobacterium pectinovorum</name>
    <dbReference type="NCBI Taxonomy" id="29533"/>
    <lineage>
        <taxon>Bacteria</taxon>
        <taxon>Pseudomonadati</taxon>
        <taxon>Bacteroidota</taxon>
        <taxon>Flavobacteriia</taxon>
        <taxon>Flavobacteriales</taxon>
        <taxon>Flavobacteriaceae</taxon>
        <taxon>Flavobacterium</taxon>
    </lineage>
</organism>
<dbReference type="RefSeq" id="WP_140504845.1">
    <property type="nucleotide sequence ID" value="NZ_RCZH01000003.1"/>
</dbReference>
<dbReference type="InterPro" id="IPR036942">
    <property type="entry name" value="Beta-barrel_TonB_sf"/>
</dbReference>
<evidence type="ECO:0000259" key="6">
    <source>
        <dbReference type="Pfam" id="PF14905"/>
    </source>
</evidence>
<keyword evidence="4" id="KW-0732">Signal</keyword>
<reference evidence="7 8" key="1">
    <citation type="journal article" date="2019" name="Environ. Microbiol.">
        <title>Species interactions and distinct microbial communities in high Arctic permafrost affected cryosols are associated with the CH4 and CO2 gas fluxes.</title>
        <authorList>
            <person name="Altshuler I."/>
            <person name="Hamel J."/>
            <person name="Turney S."/>
            <person name="Magnuson E."/>
            <person name="Levesque R."/>
            <person name="Greer C."/>
            <person name="Whyte L.G."/>
        </authorList>
    </citation>
    <scope>NUCLEOTIDE SEQUENCE [LARGE SCALE GENOMIC DNA]</scope>
    <source>
        <strain evidence="7 8">42</strain>
    </source>
</reference>
<evidence type="ECO:0000256" key="1">
    <source>
        <dbReference type="ARBA" id="ARBA00004442"/>
    </source>
</evidence>
<evidence type="ECO:0000313" key="7">
    <source>
        <dbReference type="EMBL" id="TPG44125.1"/>
    </source>
</evidence>
<evidence type="ECO:0000259" key="5">
    <source>
        <dbReference type="Pfam" id="PF07715"/>
    </source>
</evidence>
<protein>
    <submittedName>
        <fullName evidence="7">TonB-dependent receptor</fullName>
    </submittedName>
</protein>
<feature type="signal peptide" evidence="4">
    <location>
        <begin position="1"/>
        <end position="21"/>
    </location>
</feature>
<feature type="chain" id="PRO_5021267980" evidence="4">
    <location>
        <begin position="22"/>
        <end position="803"/>
    </location>
</feature>
<keyword evidence="3" id="KW-0998">Cell outer membrane</keyword>
<dbReference type="EMBL" id="RCZH01000003">
    <property type="protein sequence ID" value="TPG44125.1"/>
    <property type="molecule type" value="Genomic_DNA"/>
</dbReference>
<dbReference type="InterPro" id="IPR041700">
    <property type="entry name" value="OMP_b-brl_3"/>
</dbReference>
<dbReference type="Proteomes" id="UP000319700">
    <property type="component" value="Unassembled WGS sequence"/>
</dbReference>
<dbReference type="InterPro" id="IPR008969">
    <property type="entry name" value="CarboxyPept-like_regulatory"/>
</dbReference>
<evidence type="ECO:0000256" key="2">
    <source>
        <dbReference type="ARBA" id="ARBA00023136"/>
    </source>
</evidence>
<comment type="caution">
    <text evidence="7">The sequence shown here is derived from an EMBL/GenBank/DDBJ whole genome shotgun (WGS) entry which is preliminary data.</text>
</comment>
<evidence type="ECO:0000256" key="4">
    <source>
        <dbReference type="SAM" id="SignalP"/>
    </source>
</evidence>
<dbReference type="SUPFAM" id="SSF56935">
    <property type="entry name" value="Porins"/>
    <property type="match status" value="1"/>
</dbReference>